<sequence length="341" mass="37821">MNPANPTRVARYLASAAVKVFTGFDATADLRKALGLMVAPETVEEMPEDKALEGMGRRVVRALAPADQRPVCLFVTYSPDGRIWPHVISYCKDLKAGGCRLVMIVTTDRTDLKCYDPGLAVADSLIVLENFGYDFSAWARVLRLWPELWAAPALWFANDSVYNSPSVLASMLERVKRSVADVVALTESTAFRRHFQSYFFVLRPNALASEPVRAFFGEMRAIFDKQKVIETCEVPFPSILSSAGLMVDVLYPLGLTDARAANPTLMAWNELLKNGFPFVKVQLLRENPMHVDLSKWRADLKACGFRMDEVEMHVGSHRIPAAALLQAPVQKPSEKTPAAAS</sequence>
<dbReference type="EMBL" id="AP009384">
    <property type="protein sequence ID" value="BAF89110.1"/>
    <property type="molecule type" value="Genomic_DNA"/>
</dbReference>
<reference evidence="1 2" key="3">
    <citation type="journal article" date="2008" name="BMC Genomics">
        <title>The genome of the versatile nitrogen fixer Azorhizobium caulinodans ORS571.</title>
        <authorList>
            <person name="Lee KB."/>
            <person name="Backer P.D."/>
            <person name="Aono T."/>
            <person name="Liu CT."/>
            <person name="Suzuki S."/>
            <person name="Suzuki T."/>
            <person name="Kaneko T."/>
            <person name="Yamada M."/>
            <person name="Tabata S."/>
            <person name="Kupfer D.M."/>
            <person name="Najar F.Z."/>
            <person name="Wiley G.B."/>
            <person name="Roe B."/>
            <person name="Binnewies T.T."/>
            <person name="Ussery D.W."/>
            <person name="D'Haeze W."/>
            <person name="Herder J.D."/>
            <person name="Gevers D."/>
            <person name="Vereecke D."/>
            <person name="Holsters M."/>
            <person name="Oyaizu H."/>
        </authorList>
    </citation>
    <scope>NUCLEOTIDE SEQUENCE [LARGE SCALE GENOMIC DNA]</scope>
    <source>
        <strain evidence="2">ATCC 43989 / DSM 5975 / JCM 20966 / LMG 6465 / NBRC 14845 / NCIMB 13405 / ORS 571</strain>
    </source>
</reference>
<dbReference type="GO" id="GO:0016740">
    <property type="term" value="F:transferase activity"/>
    <property type="evidence" value="ECO:0007669"/>
    <property type="project" value="UniProtKB-KW"/>
</dbReference>
<reference evidence="1 2" key="6">
    <citation type="journal article" date="2011" name="Appl. Environ. Microbiol.">
        <title>Involvement of the azorhizobial chromosome partition gene (parA) in the onset of bacteroid differentiation during Sesbania rostrata stem nodule development.</title>
        <authorList>
            <person name="Liu CT."/>
            <person name="Lee KB."/>
            <person name="Wang YS."/>
            <person name="Peng MH."/>
            <person name="Lee KT."/>
            <person name="Suzuki S."/>
            <person name="Suzuki T."/>
            <person name="Oyaizu H."/>
        </authorList>
    </citation>
    <scope>NUCLEOTIDE SEQUENCE [LARGE SCALE GENOMIC DNA]</scope>
    <source>
        <strain evidence="2">ATCC 43989 / DSM 5975 / JCM 20966 / LMG 6465 / NBRC 14845 / NCIMB 13405 / ORS 571</strain>
    </source>
</reference>
<proteinExistence type="predicted"/>
<dbReference type="RefSeq" id="WP_012171636.1">
    <property type="nucleotide sequence ID" value="NC_009937.1"/>
</dbReference>
<accession>A8IBS3</accession>
<dbReference type="Proteomes" id="UP000000270">
    <property type="component" value="Chromosome"/>
</dbReference>
<name>A8IBS3_AZOC5</name>
<keyword evidence="1" id="KW-0808">Transferase</keyword>
<dbReference type="KEGG" id="azc:AZC_3112"/>
<organism evidence="1 2">
    <name type="scientific">Azorhizobium caulinodans (strain ATCC 43989 / DSM 5975 / JCM 20966 / LMG 6465 / NBRC 14845 / NCIMB 13405 / ORS 571)</name>
    <dbReference type="NCBI Taxonomy" id="438753"/>
    <lineage>
        <taxon>Bacteria</taxon>
        <taxon>Pseudomonadati</taxon>
        <taxon>Pseudomonadota</taxon>
        <taxon>Alphaproteobacteria</taxon>
        <taxon>Hyphomicrobiales</taxon>
        <taxon>Xanthobacteraceae</taxon>
        <taxon>Azorhizobium</taxon>
    </lineage>
</organism>
<keyword evidence="2" id="KW-1185">Reference proteome</keyword>
<dbReference type="eggNOG" id="COG3754">
    <property type="taxonomic scope" value="Bacteria"/>
</dbReference>
<dbReference type="HOGENOM" id="CLU_812924_0_0_5"/>
<dbReference type="InterPro" id="IPR007739">
    <property type="entry name" value="RgpF"/>
</dbReference>
<reference evidence="1 2" key="1">
    <citation type="journal article" date="2007" name="Appl. Environ. Microbiol.">
        <title>Rhizobial factors required for stem nodule maturation and maintenance in Sesbania rostrata-Azorhizobium caulinodans ORS571 symbiosis.</title>
        <authorList>
            <person name="Suzuki S."/>
            <person name="Aono T."/>
            <person name="Lee KB."/>
            <person name="Suzuki T."/>
            <person name="Liu CT."/>
            <person name="Miwa H."/>
            <person name="Wakao S."/>
            <person name="Iki T."/>
            <person name="Oyaizu H."/>
        </authorList>
    </citation>
    <scope>NUCLEOTIDE SEQUENCE [LARGE SCALE GENOMIC DNA]</scope>
    <source>
        <strain evidence="2">ATCC 43989 / DSM 5975 / JCM 20966 / LMG 6465 / NBRC 14845 / NCIMB 13405 / ORS 571</strain>
    </source>
</reference>
<dbReference type="STRING" id="438753.AZC_3112"/>
<evidence type="ECO:0000313" key="1">
    <source>
        <dbReference type="EMBL" id="BAF89110.1"/>
    </source>
</evidence>
<protein>
    <submittedName>
        <fullName evidence="1">Putative glycosyltransferase</fullName>
    </submittedName>
</protein>
<evidence type="ECO:0000313" key="2">
    <source>
        <dbReference type="Proteomes" id="UP000000270"/>
    </source>
</evidence>
<dbReference type="AlphaFoldDB" id="A8IBS3"/>
<reference evidence="1 2" key="4">
    <citation type="journal article" date="2009" name="Appl. Environ. Microbiol.">
        <title>Comparative genome-wide transcriptional profiling of Azorhizobium caulinodans ORS571 grown under free-living and symbiotic conditions.</title>
        <authorList>
            <person name="Tsukada S."/>
            <person name="Aono T."/>
            <person name="Akiba N."/>
            <person name="Lee KB."/>
            <person name="Liu CT."/>
            <person name="Toyazaki H."/>
            <person name="Oyaizu H."/>
        </authorList>
    </citation>
    <scope>NUCLEOTIDE SEQUENCE [LARGE SCALE GENOMIC DNA]</scope>
    <source>
        <strain evidence="2">ATCC 43989 / DSM 5975 / JCM 20966 / LMG 6465 / NBRC 14845 / NCIMB 13405 / ORS 571</strain>
    </source>
</reference>
<reference evidence="2" key="2">
    <citation type="submission" date="2007-04" db="EMBL/GenBank/DDBJ databases">
        <title>Complete genome sequence of the nitrogen-fixing bacterium Azorhizobium caulinodans ORS571.</title>
        <authorList>
            <person name="Lee K.B."/>
            <person name="Backer P.D."/>
            <person name="Aono T."/>
            <person name="Liu C.T."/>
            <person name="Suzuki S."/>
            <person name="Suzuki T."/>
            <person name="Kaneko T."/>
            <person name="Yamada M."/>
            <person name="Tabata S."/>
            <person name="Kupfer D.M."/>
            <person name="Najar F.Z."/>
            <person name="Wiley G.B."/>
            <person name="Roe B."/>
            <person name="Binnewies T."/>
            <person name="Ussery D."/>
            <person name="Vereecke D."/>
            <person name="Gevers D."/>
            <person name="Holsters M."/>
            <person name="Oyaizu H."/>
        </authorList>
    </citation>
    <scope>NUCLEOTIDE SEQUENCE [LARGE SCALE GENOMIC DNA]</scope>
    <source>
        <strain evidence="2">ATCC 43989 / DSM 5975 / JCM 20966 / LMG 6465 / NBRC 14845 / NCIMB 13405 / ORS 571</strain>
    </source>
</reference>
<reference evidence="1 2" key="5">
    <citation type="journal article" date="2010" name="Appl. Environ. Microbiol.">
        <title>phrR-like gene praR of Azorhizobium caulinodans ORS571 is essential for symbiosis with Sesbania rostrata and is involved in expression of reb genes.</title>
        <authorList>
            <person name="Akiba N."/>
            <person name="Aono T."/>
            <person name="Toyazaki H."/>
            <person name="Sato S."/>
            <person name="Oyaizu H."/>
        </authorList>
    </citation>
    <scope>NUCLEOTIDE SEQUENCE [LARGE SCALE GENOMIC DNA]</scope>
    <source>
        <strain evidence="2">ATCC 43989 / DSM 5975 / JCM 20966 / LMG 6465 / NBRC 14845 / NCIMB 13405 / ORS 571</strain>
    </source>
</reference>
<gene>
    <name evidence="1" type="ordered locus">AZC_3112</name>
</gene>
<dbReference type="Pfam" id="PF05045">
    <property type="entry name" value="RgpF"/>
    <property type="match status" value="1"/>
</dbReference>